<sequence>MGNANLEMDMSVINYAQNVARVFCRQNKVLSADFEDYEQESYLALVKASKGFNPEKGDWKSYVATCVRNHLVAINKKKCTESGSTVHYDASEEALAYVEANALAFGGGASEISNDFSETELLETLKGTFSKARRKLPKEAVNALAEYFEKGIIPFKDDESKAAGYKRLERALRSLKFFYEEEQKAFEAL</sequence>
<dbReference type="SUPFAM" id="SSF88946">
    <property type="entry name" value="Sigma2 domain of RNA polymerase sigma factors"/>
    <property type="match status" value="1"/>
</dbReference>
<dbReference type="STRING" id="1732.SAMN02910417_02030"/>
<dbReference type="GO" id="GO:0003700">
    <property type="term" value="F:DNA-binding transcription factor activity"/>
    <property type="evidence" value="ECO:0007669"/>
    <property type="project" value="InterPro"/>
</dbReference>
<dbReference type="GO" id="GO:0006352">
    <property type="term" value="P:DNA-templated transcription initiation"/>
    <property type="evidence" value="ECO:0007669"/>
    <property type="project" value="InterPro"/>
</dbReference>
<evidence type="ECO:0000259" key="1">
    <source>
        <dbReference type="Pfam" id="PF04542"/>
    </source>
</evidence>
<dbReference type="RefSeq" id="WP_090174249.1">
    <property type="nucleotide sequence ID" value="NZ_FMXR01000015.1"/>
</dbReference>
<dbReference type="Proteomes" id="UP000199228">
    <property type="component" value="Unassembled WGS sequence"/>
</dbReference>
<dbReference type="Gene3D" id="1.10.1740.10">
    <property type="match status" value="1"/>
</dbReference>
<gene>
    <name evidence="2" type="ORF">SAMN02910417_02030</name>
</gene>
<proteinExistence type="predicted"/>
<name>A0A1G6C3M9_EUBOX</name>
<dbReference type="InterPro" id="IPR007627">
    <property type="entry name" value="RNA_pol_sigma70_r2"/>
</dbReference>
<accession>A0A1G6C3M9</accession>
<dbReference type="EMBL" id="FMXR01000015">
    <property type="protein sequence ID" value="SDB27482.1"/>
    <property type="molecule type" value="Genomic_DNA"/>
</dbReference>
<reference evidence="2 3" key="1">
    <citation type="submission" date="2016-10" db="EMBL/GenBank/DDBJ databases">
        <authorList>
            <person name="de Groot N.N."/>
        </authorList>
    </citation>
    <scope>NUCLEOTIDE SEQUENCE [LARGE SCALE GENOMIC DNA]</scope>
    <source>
        <strain evidence="2 3">DSM 3217</strain>
    </source>
</reference>
<protein>
    <submittedName>
        <fullName evidence="2">Sigma-70 region 2</fullName>
    </submittedName>
</protein>
<dbReference type="Pfam" id="PF04542">
    <property type="entry name" value="Sigma70_r2"/>
    <property type="match status" value="1"/>
</dbReference>
<dbReference type="OrthoDB" id="9783788at2"/>
<organism evidence="2 3">
    <name type="scientific">Eubacterium oxidoreducens</name>
    <dbReference type="NCBI Taxonomy" id="1732"/>
    <lineage>
        <taxon>Bacteria</taxon>
        <taxon>Bacillati</taxon>
        <taxon>Bacillota</taxon>
        <taxon>Clostridia</taxon>
        <taxon>Eubacteriales</taxon>
        <taxon>Eubacteriaceae</taxon>
        <taxon>Eubacterium</taxon>
    </lineage>
</organism>
<dbReference type="AlphaFoldDB" id="A0A1G6C3M9"/>
<feature type="domain" description="RNA polymerase sigma-70 region 2" evidence="1">
    <location>
        <begin position="31"/>
        <end position="70"/>
    </location>
</feature>
<keyword evidence="3" id="KW-1185">Reference proteome</keyword>
<evidence type="ECO:0000313" key="2">
    <source>
        <dbReference type="EMBL" id="SDB27482.1"/>
    </source>
</evidence>
<dbReference type="InterPro" id="IPR013325">
    <property type="entry name" value="RNA_pol_sigma_r2"/>
</dbReference>
<evidence type="ECO:0000313" key="3">
    <source>
        <dbReference type="Proteomes" id="UP000199228"/>
    </source>
</evidence>